<dbReference type="KEGG" id="pabo:BCY86_06830"/>
<comment type="similarity">
    <text evidence="1 5">Belongs to the universal ribosomal protein uL29 family.</text>
</comment>
<proteinExistence type="inferred from homology"/>
<accession>A0A1L6MXV4</accession>
<keyword evidence="7" id="KW-1185">Reference proteome</keyword>
<keyword evidence="2 5" id="KW-0689">Ribosomal protein</keyword>
<dbReference type="Gene3D" id="1.10.287.310">
    <property type="match status" value="1"/>
</dbReference>
<dbReference type="GO" id="GO:0003735">
    <property type="term" value="F:structural constituent of ribosome"/>
    <property type="evidence" value="ECO:0007669"/>
    <property type="project" value="InterPro"/>
</dbReference>
<dbReference type="SUPFAM" id="SSF46561">
    <property type="entry name" value="Ribosomal protein L29 (L29p)"/>
    <property type="match status" value="1"/>
</dbReference>
<dbReference type="STRING" id="1882918.BCY86_06830"/>
<dbReference type="Proteomes" id="UP000185544">
    <property type="component" value="Chromosome"/>
</dbReference>
<evidence type="ECO:0000313" key="7">
    <source>
        <dbReference type="Proteomes" id="UP000185544"/>
    </source>
</evidence>
<dbReference type="EMBL" id="CP016908">
    <property type="protein sequence ID" value="APS00423.1"/>
    <property type="molecule type" value="Genomic_DNA"/>
</dbReference>
<protein>
    <recommendedName>
        <fullName evidence="4 5">Large ribosomal subunit protein uL29</fullName>
    </recommendedName>
</protein>
<reference evidence="6 7" key="1">
    <citation type="submission" date="2016-08" db="EMBL/GenBank/DDBJ databases">
        <title>Identification and validation of antigenic proteins from Pajaroellobacter abortibovis using de-novo genome sequence assembly and reverse vaccinology.</title>
        <authorList>
            <person name="Welly B.T."/>
            <person name="Miller M.R."/>
            <person name="Stott J.L."/>
            <person name="Blanchard M.T."/>
            <person name="Islas-Trejo A.D."/>
            <person name="O'Rourke S.M."/>
            <person name="Young A.E."/>
            <person name="Medrano J.F."/>
            <person name="Van Eenennaam A.L."/>
        </authorList>
    </citation>
    <scope>NUCLEOTIDE SEQUENCE [LARGE SCALE GENOMIC DNA]</scope>
    <source>
        <strain evidence="6 7">BTF92-0548A/99-0131</strain>
    </source>
</reference>
<keyword evidence="3 5" id="KW-0687">Ribonucleoprotein</keyword>
<evidence type="ECO:0000313" key="6">
    <source>
        <dbReference type="EMBL" id="APS00423.1"/>
    </source>
</evidence>
<dbReference type="NCBIfam" id="TIGR00012">
    <property type="entry name" value="L29"/>
    <property type="match status" value="1"/>
</dbReference>
<dbReference type="AlphaFoldDB" id="A0A1L6MXV4"/>
<dbReference type="Pfam" id="PF00831">
    <property type="entry name" value="Ribosomal_L29"/>
    <property type="match status" value="1"/>
</dbReference>
<evidence type="ECO:0000256" key="5">
    <source>
        <dbReference type="HAMAP-Rule" id="MF_00374"/>
    </source>
</evidence>
<dbReference type="GO" id="GO:0005840">
    <property type="term" value="C:ribosome"/>
    <property type="evidence" value="ECO:0007669"/>
    <property type="project" value="UniProtKB-KW"/>
</dbReference>
<dbReference type="InterPro" id="IPR001854">
    <property type="entry name" value="Ribosomal_uL29"/>
</dbReference>
<gene>
    <name evidence="5" type="primary">rpmC</name>
    <name evidence="6" type="ORF">BCY86_06830</name>
</gene>
<dbReference type="RefSeq" id="WP_075277090.1">
    <property type="nucleotide sequence ID" value="NZ_CP016908.1"/>
</dbReference>
<dbReference type="InterPro" id="IPR036049">
    <property type="entry name" value="Ribosomal_uL29_sf"/>
</dbReference>
<evidence type="ECO:0000256" key="4">
    <source>
        <dbReference type="ARBA" id="ARBA00035204"/>
    </source>
</evidence>
<dbReference type="GO" id="GO:1990904">
    <property type="term" value="C:ribonucleoprotein complex"/>
    <property type="evidence" value="ECO:0007669"/>
    <property type="project" value="UniProtKB-KW"/>
</dbReference>
<evidence type="ECO:0000256" key="3">
    <source>
        <dbReference type="ARBA" id="ARBA00023274"/>
    </source>
</evidence>
<sequence length="77" mass="8932">MKSHELRGHSQEELIGLEKKIICSLVQARFKNSMGQLEDTSQLRKSRKDLARVKTILKEREKSSLPLNEQLKGEAKW</sequence>
<dbReference type="OrthoDB" id="9815192at2"/>
<name>A0A1L6MXV4_9BACT</name>
<dbReference type="GO" id="GO:0006412">
    <property type="term" value="P:translation"/>
    <property type="evidence" value="ECO:0007669"/>
    <property type="project" value="UniProtKB-UniRule"/>
</dbReference>
<evidence type="ECO:0000256" key="1">
    <source>
        <dbReference type="ARBA" id="ARBA00009254"/>
    </source>
</evidence>
<evidence type="ECO:0000256" key="2">
    <source>
        <dbReference type="ARBA" id="ARBA00022980"/>
    </source>
</evidence>
<dbReference type="CDD" id="cd00427">
    <property type="entry name" value="Ribosomal_L29_HIP"/>
    <property type="match status" value="1"/>
</dbReference>
<dbReference type="HAMAP" id="MF_00374">
    <property type="entry name" value="Ribosomal_uL29"/>
    <property type="match status" value="1"/>
</dbReference>
<organism evidence="6 7">
    <name type="scientific">Pajaroellobacter abortibovis</name>
    <dbReference type="NCBI Taxonomy" id="1882918"/>
    <lineage>
        <taxon>Bacteria</taxon>
        <taxon>Pseudomonadati</taxon>
        <taxon>Myxococcota</taxon>
        <taxon>Polyangia</taxon>
        <taxon>Polyangiales</taxon>
        <taxon>Polyangiaceae</taxon>
    </lineage>
</organism>